<keyword evidence="3" id="KW-0472">Membrane</keyword>
<dbReference type="AlphaFoldDB" id="A0A2J6S4K7"/>
<dbReference type="Pfam" id="PF13639">
    <property type="entry name" value="zf-RING_2"/>
    <property type="match status" value="1"/>
</dbReference>
<evidence type="ECO:0000313" key="5">
    <source>
        <dbReference type="EMBL" id="PMD45699.1"/>
    </source>
</evidence>
<evidence type="ECO:0000256" key="3">
    <source>
        <dbReference type="SAM" id="Phobius"/>
    </source>
</evidence>
<evidence type="ECO:0000256" key="1">
    <source>
        <dbReference type="PROSITE-ProRule" id="PRU00175"/>
    </source>
</evidence>
<name>A0A2J6S4K7_HYAVF</name>
<dbReference type="GO" id="GO:0008270">
    <property type="term" value="F:zinc ion binding"/>
    <property type="evidence" value="ECO:0007669"/>
    <property type="project" value="UniProtKB-KW"/>
</dbReference>
<gene>
    <name evidence="5" type="ORF">L207DRAFT_258747</name>
</gene>
<dbReference type="SMART" id="SM00184">
    <property type="entry name" value="RING"/>
    <property type="match status" value="1"/>
</dbReference>
<dbReference type="InterPro" id="IPR001841">
    <property type="entry name" value="Znf_RING"/>
</dbReference>
<keyword evidence="3" id="KW-0812">Transmembrane</keyword>
<proteinExistence type="predicted"/>
<protein>
    <recommendedName>
        <fullName evidence="4">RING-type domain-containing protein</fullName>
    </recommendedName>
</protein>
<feature type="domain" description="RING-type" evidence="4">
    <location>
        <begin position="167"/>
        <end position="209"/>
    </location>
</feature>
<reference evidence="5 6" key="1">
    <citation type="submission" date="2016-04" db="EMBL/GenBank/DDBJ databases">
        <title>A degradative enzymes factory behind the ericoid mycorrhizal symbiosis.</title>
        <authorList>
            <consortium name="DOE Joint Genome Institute"/>
            <person name="Martino E."/>
            <person name="Morin E."/>
            <person name="Grelet G."/>
            <person name="Kuo A."/>
            <person name="Kohler A."/>
            <person name="Daghino S."/>
            <person name="Barry K."/>
            <person name="Choi C."/>
            <person name="Cichocki N."/>
            <person name="Clum A."/>
            <person name="Copeland A."/>
            <person name="Hainaut M."/>
            <person name="Haridas S."/>
            <person name="Labutti K."/>
            <person name="Lindquist E."/>
            <person name="Lipzen A."/>
            <person name="Khouja H.-R."/>
            <person name="Murat C."/>
            <person name="Ohm R."/>
            <person name="Olson A."/>
            <person name="Spatafora J."/>
            <person name="Veneault-Fourrey C."/>
            <person name="Henrissat B."/>
            <person name="Grigoriev I."/>
            <person name="Martin F."/>
            <person name="Perotto S."/>
        </authorList>
    </citation>
    <scope>NUCLEOTIDE SEQUENCE [LARGE SCALE GENOMIC DNA]</scope>
    <source>
        <strain evidence="5 6">F</strain>
    </source>
</reference>
<evidence type="ECO:0000259" key="4">
    <source>
        <dbReference type="PROSITE" id="PS50089"/>
    </source>
</evidence>
<sequence length="251" mass="27911">MAAGAVPTSASHESSSRIAVSCILTVALIALIIFATCFTQRRHPTITTFRPTRHPYVRDTRQRKDIETFTLESIPIVKYSAVLQRNEQVRVAEDSHSISYPSPLRREVRPKRTYPEAAAVATSEEKEGGDTPIKDPGVPKSSNKTSPKMHTIRTRDGSRPGHEPASCSICTEDFLDRENVRILPCGHIYHQRCIDPWLLGFAGTCPLCRITLQDVVSSPASLPEPPEPALLSSESVYRPHLRVPALQRVLR</sequence>
<dbReference type="OrthoDB" id="8062037at2759"/>
<dbReference type="Proteomes" id="UP000235786">
    <property type="component" value="Unassembled WGS sequence"/>
</dbReference>
<feature type="transmembrane region" description="Helical" evidence="3">
    <location>
        <begin position="18"/>
        <end position="38"/>
    </location>
</feature>
<dbReference type="InterPro" id="IPR013083">
    <property type="entry name" value="Znf_RING/FYVE/PHD"/>
</dbReference>
<accession>A0A2J6S4K7</accession>
<feature type="compositionally biased region" description="Basic and acidic residues" evidence="2">
    <location>
        <begin position="123"/>
        <end position="133"/>
    </location>
</feature>
<keyword evidence="1" id="KW-0479">Metal-binding</keyword>
<dbReference type="PANTHER" id="PTHR45676">
    <property type="entry name" value="RING-H2 FINGER PROTEIN ATL51-RELATED"/>
    <property type="match status" value="1"/>
</dbReference>
<dbReference type="EMBL" id="KZ613940">
    <property type="protein sequence ID" value="PMD45699.1"/>
    <property type="molecule type" value="Genomic_DNA"/>
</dbReference>
<dbReference type="SUPFAM" id="SSF57850">
    <property type="entry name" value="RING/U-box"/>
    <property type="match status" value="1"/>
</dbReference>
<organism evidence="5 6">
    <name type="scientific">Hyaloscypha variabilis (strain UAMH 11265 / GT02V1 / F)</name>
    <name type="common">Meliniomyces variabilis</name>
    <dbReference type="NCBI Taxonomy" id="1149755"/>
    <lineage>
        <taxon>Eukaryota</taxon>
        <taxon>Fungi</taxon>
        <taxon>Dikarya</taxon>
        <taxon>Ascomycota</taxon>
        <taxon>Pezizomycotina</taxon>
        <taxon>Leotiomycetes</taxon>
        <taxon>Helotiales</taxon>
        <taxon>Hyaloscyphaceae</taxon>
        <taxon>Hyaloscypha</taxon>
        <taxon>Hyaloscypha variabilis</taxon>
    </lineage>
</organism>
<feature type="region of interest" description="Disordered" evidence="2">
    <location>
        <begin position="105"/>
        <end position="164"/>
    </location>
</feature>
<dbReference type="PROSITE" id="PS50089">
    <property type="entry name" value="ZF_RING_2"/>
    <property type="match status" value="1"/>
</dbReference>
<keyword evidence="1" id="KW-0863">Zinc-finger</keyword>
<evidence type="ECO:0000313" key="6">
    <source>
        <dbReference type="Proteomes" id="UP000235786"/>
    </source>
</evidence>
<keyword evidence="3" id="KW-1133">Transmembrane helix</keyword>
<dbReference type="CDD" id="cd16454">
    <property type="entry name" value="RING-H2_PA-TM-RING"/>
    <property type="match status" value="1"/>
</dbReference>
<keyword evidence="6" id="KW-1185">Reference proteome</keyword>
<keyword evidence="1" id="KW-0862">Zinc</keyword>
<dbReference type="STRING" id="1149755.A0A2J6S4K7"/>
<feature type="compositionally biased region" description="Basic and acidic residues" evidence="2">
    <location>
        <begin position="153"/>
        <end position="162"/>
    </location>
</feature>
<evidence type="ECO:0000256" key="2">
    <source>
        <dbReference type="SAM" id="MobiDB-lite"/>
    </source>
</evidence>
<dbReference type="Gene3D" id="3.30.40.10">
    <property type="entry name" value="Zinc/RING finger domain, C3HC4 (zinc finger)"/>
    <property type="match status" value="1"/>
</dbReference>